<evidence type="ECO:0000256" key="4">
    <source>
        <dbReference type="ARBA" id="ARBA00022964"/>
    </source>
</evidence>
<dbReference type="Gene3D" id="3.60.130.10">
    <property type="entry name" value="Clavaminate synthase-like"/>
    <property type="match status" value="1"/>
</dbReference>
<feature type="domain" description="Gamma-butyrobetaine hydroxylase-like N-terminal" evidence="9">
    <location>
        <begin position="117"/>
        <end position="192"/>
    </location>
</feature>
<evidence type="ECO:0000259" key="9">
    <source>
        <dbReference type="Pfam" id="PF06155"/>
    </source>
</evidence>
<evidence type="ECO:0000256" key="7">
    <source>
        <dbReference type="SAM" id="MobiDB-lite"/>
    </source>
</evidence>
<evidence type="ECO:0000256" key="3">
    <source>
        <dbReference type="ARBA" id="ARBA00022723"/>
    </source>
</evidence>
<gene>
    <name evidence="10" type="ORF">C7999DRAFT_17956</name>
</gene>
<evidence type="ECO:0000256" key="5">
    <source>
        <dbReference type="ARBA" id="ARBA00023002"/>
    </source>
</evidence>
<comment type="similarity">
    <text evidence="2">Belongs to the gamma-BBH/TMLD family.</text>
</comment>
<proteinExistence type="inferred from homology"/>
<feature type="region of interest" description="Disordered" evidence="7">
    <location>
        <begin position="523"/>
        <end position="559"/>
    </location>
</feature>
<sequence>MERTLRLARPAGLLAARCTPVLPTRGTSLRLWQQSNAPTSILRTTLQHGRLGAIRSNQTDSQGGLQEDAGASTQTTSEDTVPGVKHSKKRSAWDRQRKAKKEQFKRMKNEAGVVEFNSEKLKFRWWDSSWNRDLVLSPLWLRDSCPCHVCVDPDSGQKSFSTTDLPDKPLIESAQVTNDRTLEIVWADDGPSGGASHKTVFPAEEIREWMEDSRWQRGRLAPRVPERIMWDKAEYEALLAKGRCRVSYKDWMSDEPAFLAAFADLRQTGLITITDVPSDECEVERVANRIGSVQETFYGRTWDVRAKPQAENVAYTDKFLGLHQDLMYHDPVPGLQVLHCLSNSCEGGESLFSHGVRAAYELRLQNPDAYEKLCKFHVWFHYHKGDKHFFRARETIKPGPTGLPREVRWAPPFQATFRMAAGEKYGRVLAEWKRAAAAFQASVEDPHNMVQFKLKEGECVIFDNRTVLHGRQQFKTGSGGSRWLKGTYISYQNYIATATRLTEQMKAHGVPLTPEHNMWHEEEKVKQSLQLRGRALSGQDSSGATAGPATSTAESANAA</sequence>
<dbReference type="InterPro" id="IPR010376">
    <property type="entry name" value="GBBH-like_N"/>
</dbReference>
<dbReference type="Proteomes" id="UP001303647">
    <property type="component" value="Unassembled WGS sequence"/>
</dbReference>
<dbReference type="Gene3D" id="3.30.2020.30">
    <property type="match status" value="1"/>
</dbReference>
<evidence type="ECO:0000259" key="8">
    <source>
        <dbReference type="Pfam" id="PF02668"/>
    </source>
</evidence>
<dbReference type="GO" id="GO:0045329">
    <property type="term" value="P:carnitine biosynthetic process"/>
    <property type="evidence" value="ECO:0007669"/>
    <property type="project" value="TreeGrafter"/>
</dbReference>
<protein>
    <recommendedName>
        <fullName evidence="12">Gamma-butyrobetaine dioxygenase</fullName>
    </recommendedName>
</protein>
<dbReference type="GO" id="GO:0005739">
    <property type="term" value="C:mitochondrion"/>
    <property type="evidence" value="ECO:0007669"/>
    <property type="project" value="TreeGrafter"/>
</dbReference>
<keyword evidence="6" id="KW-0408">Iron</keyword>
<dbReference type="InterPro" id="IPR003819">
    <property type="entry name" value="TauD/TfdA-like"/>
</dbReference>
<evidence type="ECO:0000256" key="1">
    <source>
        <dbReference type="ARBA" id="ARBA00001954"/>
    </source>
</evidence>
<dbReference type="PANTHER" id="PTHR10696:SF25">
    <property type="entry name" value="OXIDOREDUCTASE AIM17-RELATED"/>
    <property type="match status" value="1"/>
</dbReference>
<evidence type="ECO:0000313" key="10">
    <source>
        <dbReference type="EMBL" id="KAK4243727.1"/>
    </source>
</evidence>
<comment type="caution">
    <text evidence="10">The sequence shown here is derived from an EMBL/GenBank/DDBJ whole genome shotgun (WGS) entry which is preliminary data.</text>
</comment>
<dbReference type="Pfam" id="PF02668">
    <property type="entry name" value="TauD"/>
    <property type="match status" value="1"/>
</dbReference>
<dbReference type="GO" id="GO:0016706">
    <property type="term" value="F:2-oxoglutarate-dependent dioxygenase activity"/>
    <property type="evidence" value="ECO:0007669"/>
    <property type="project" value="UniProtKB-ARBA"/>
</dbReference>
<dbReference type="CDD" id="cd00250">
    <property type="entry name" value="CAS_like"/>
    <property type="match status" value="1"/>
</dbReference>
<feature type="compositionally biased region" description="Low complexity" evidence="7">
    <location>
        <begin position="541"/>
        <end position="559"/>
    </location>
</feature>
<accession>A0AAN7CME6</accession>
<reference evidence="10" key="1">
    <citation type="journal article" date="2023" name="Mol. Phylogenet. Evol.">
        <title>Genome-scale phylogeny and comparative genomics of the fungal order Sordariales.</title>
        <authorList>
            <person name="Hensen N."/>
            <person name="Bonometti L."/>
            <person name="Westerberg I."/>
            <person name="Brannstrom I.O."/>
            <person name="Guillou S."/>
            <person name="Cros-Aarteil S."/>
            <person name="Calhoun S."/>
            <person name="Haridas S."/>
            <person name="Kuo A."/>
            <person name="Mondo S."/>
            <person name="Pangilinan J."/>
            <person name="Riley R."/>
            <person name="LaButti K."/>
            <person name="Andreopoulos B."/>
            <person name="Lipzen A."/>
            <person name="Chen C."/>
            <person name="Yan M."/>
            <person name="Daum C."/>
            <person name="Ng V."/>
            <person name="Clum A."/>
            <person name="Steindorff A."/>
            <person name="Ohm R.A."/>
            <person name="Martin F."/>
            <person name="Silar P."/>
            <person name="Natvig D.O."/>
            <person name="Lalanne C."/>
            <person name="Gautier V."/>
            <person name="Ament-Velasquez S.L."/>
            <person name="Kruys A."/>
            <person name="Hutchinson M.I."/>
            <person name="Powell A.J."/>
            <person name="Barry K."/>
            <person name="Miller A.N."/>
            <person name="Grigoriev I.V."/>
            <person name="Debuchy R."/>
            <person name="Gladieux P."/>
            <person name="Hiltunen Thoren M."/>
            <person name="Johannesson H."/>
        </authorList>
    </citation>
    <scope>NUCLEOTIDE SEQUENCE</scope>
    <source>
        <strain evidence="10">CBS 359.72</strain>
    </source>
</reference>
<dbReference type="InterPro" id="IPR042098">
    <property type="entry name" value="TauD-like_sf"/>
</dbReference>
<feature type="region of interest" description="Disordered" evidence="7">
    <location>
        <begin position="55"/>
        <end position="97"/>
    </location>
</feature>
<dbReference type="InterPro" id="IPR038492">
    <property type="entry name" value="GBBH-like_N_sf"/>
</dbReference>
<comment type="cofactor">
    <cofactor evidence="1">
        <name>Fe(2+)</name>
        <dbReference type="ChEBI" id="CHEBI:29033"/>
    </cofactor>
</comment>
<evidence type="ECO:0000313" key="11">
    <source>
        <dbReference type="Proteomes" id="UP001303647"/>
    </source>
</evidence>
<dbReference type="EMBL" id="MU857786">
    <property type="protein sequence ID" value="KAK4243727.1"/>
    <property type="molecule type" value="Genomic_DNA"/>
</dbReference>
<reference evidence="10" key="2">
    <citation type="submission" date="2023-05" db="EMBL/GenBank/DDBJ databases">
        <authorList>
            <consortium name="Lawrence Berkeley National Laboratory"/>
            <person name="Steindorff A."/>
            <person name="Hensen N."/>
            <person name="Bonometti L."/>
            <person name="Westerberg I."/>
            <person name="Brannstrom I.O."/>
            <person name="Guillou S."/>
            <person name="Cros-Aarteil S."/>
            <person name="Calhoun S."/>
            <person name="Haridas S."/>
            <person name="Kuo A."/>
            <person name="Mondo S."/>
            <person name="Pangilinan J."/>
            <person name="Riley R."/>
            <person name="Labutti K."/>
            <person name="Andreopoulos B."/>
            <person name="Lipzen A."/>
            <person name="Chen C."/>
            <person name="Yanf M."/>
            <person name="Daum C."/>
            <person name="Ng V."/>
            <person name="Clum A."/>
            <person name="Ohm R."/>
            <person name="Martin F."/>
            <person name="Silar P."/>
            <person name="Natvig D."/>
            <person name="Lalanne C."/>
            <person name="Gautier V."/>
            <person name="Ament-Velasquez S.L."/>
            <person name="Kruys A."/>
            <person name="Hutchinson M.I."/>
            <person name="Powell A.J."/>
            <person name="Barry K."/>
            <person name="Miller A.N."/>
            <person name="Grigoriev I.V."/>
            <person name="Debuchy R."/>
            <person name="Gladieux P."/>
            <person name="Thoren M.H."/>
            <person name="Johannesson H."/>
        </authorList>
    </citation>
    <scope>NUCLEOTIDE SEQUENCE</scope>
    <source>
        <strain evidence="10">CBS 359.72</strain>
    </source>
</reference>
<evidence type="ECO:0000256" key="6">
    <source>
        <dbReference type="ARBA" id="ARBA00023004"/>
    </source>
</evidence>
<dbReference type="Pfam" id="PF06155">
    <property type="entry name" value="GBBH-like_N"/>
    <property type="match status" value="1"/>
</dbReference>
<name>A0AAN7CME6_9PEZI</name>
<evidence type="ECO:0008006" key="12">
    <source>
        <dbReference type="Google" id="ProtNLM"/>
    </source>
</evidence>
<keyword evidence="5" id="KW-0560">Oxidoreductase</keyword>
<keyword evidence="4" id="KW-0223">Dioxygenase</keyword>
<keyword evidence="11" id="KW-1185">Reference proteome</keyword>
<dbReference type="GO" id="GO:0046872">
    <property type="term" value="F:metal ion binding"/>
    <property type="evidence" value="ECO:0007669"/>
    <property type="project" value="UniProtKB-KW"/>
</dbReference>
<dbReference type="SUPFAM" id="SSF51197">
    <property type="entry name" value="Clavaminate synthase-like"/>
    <property type="match status" value="1"/>
</dbReference>
<dbReference type="InterPro" id="IPR050411">
    <property type="entry name" value="AlphaKG_dependent_hydroxylases"/>
</dbReference>
<feature type="domain" description="TauD/TfdA-like" evidence="8">
    <location>
        <begin position="245"/>
        <end position="488"/>
    </location>
</feature>
<keyword evidence="3" id="KW-0479">Metal-binding</keyword>
<feature type="compositionally biased region" description="Polar residues" evidence="7">
    <location>
        <begin position="55"/>
        <end position="64"/>
    </location>
</feature>
<evidence type="ECO:0000256" key="2">
    <source>
        <dbReference type="ARBA" id="ARBA00008654"/>
    </source>
</evidence>
<organism evidence="10 11">
    <name type="scientific">Corynascus novoguineensis</name>
    <dbReference type="NCBI Taxonomy" id="1126955"/>
    <lineage>
        <taxon>Eukaryota</taxon>
        <taxon>Fungi</taxon>
        <taxon>Dikarya</taxon>
        <taxon>Ascomycota</taxon>
        <taxon>Pezizomycotina</taxon>
        <taxon>Sordariomycetes</taxon>
        <taxon>Sordariomycetidae</taxon>
        <taxon>Sordariales</taxon>
        <taxon>Chaetomiaceae</taxon>
        <taxon>Corynascus</taxon>
    </lineage>
</organism>
<dbReference type="AlphaFoldDB" id="A0AAN7CME6"/>
<dbReference type="PANTHER" id="PTHR10696">
    <property type="entry name" value="GAMMA-BUTYROBETAINE HYDROXYLASE-RELATED"/>
    <property type="match status" value="1"/>
</dbReference>